<dbReference type="InterPro" id="IPR016181">
    <property type="entry name" value="Acyl_CoA_acyltransferase"/>
</dbReference>
<evidence type="ECO:0000256" key="1">
    <source>
        <dbReference type="ARBA" id="ARBA00022679"/>
    </source>
</evidence>
<evidence type="ECO:0000313" key="5">
    <source>
        <dbReference type="Proteomes" id="UP000242656"/>
    </source>
</evidence>
<keyword evidence="1 4" id="KW-0808">Transferase</keyword>
<protein>
    <submittedName>
        <fullName evidence="4">GNAT family N-acetyltransferase</fullName>
    </submittedName>
</protein>
<dbReference type="PANTHER" id="PTHR43420">
    <property type="entry name" value="ACETYLTRANSFERASE"/>
    <property type="match status" value="1"/>
</dbReference>
<dbReference type="SUPFAM" id="SSF55729">
    <property type="entry name" value="Acyl-CoA N-acyltransferases (Nat)"/>
    <property type="match status" value="2"/>
</dbReference>
<dbReference type="GO" id="GO:0016747">
    <property type="term" value="F:acyltransferase activity, transferring groups other than amino-acyl groups"/>
    <property type="evidence" value="ECO:0007669"/>
    <property type="project" value="InterPro"/>
</dbReference>
<accession>A0A2B0LRQ1</accession>
<proteinExistence type="predicted"/>
<evidence type="ECO:0000259" key="3">
    <source>
        <dbReference type="PROSITE" id="PS51186"/>
    </source>
</evidence>
<dbReference type="Gene3D" id="3.40.630.30">
    <property type="match status" value="2"/>
</dbReference>
<dbReference type="CDD" id="cd04301">
    <property type="entry name" value="NAT_SF"/>
    <property type="match status" value="2"/>
</dbReference>
<evidence type="ECO:0000313" key="4">
    <source>
        <dbReference type="EMBL" id="PFK31166.1"/>
    </source>
</evidence>
<dbReference type="EMBL" id="NUWN01000097">
    <property type="protein sequence ID" value="PFK31166.1"/>
    <property type="molecule type" value="Genomic_DNA"/>
</dbReference>
<evidence type="ECO:0000256" key="2">
    <source>
        <dbReference type="ARBA" id="ARBA00023315"/>
    </source>
</evidence>
<dbReference type="RefSeq" id="WP_098492374.1">
    <property type="nucleotide sequence ID" value="NZ_NUWN01000097.1"/>
</dbReference>
<dbReference type="InterPro" id="IPR000182">
    <property type="entry name" value="GNAT_dom"/>
</dbReference>
<dbReference type="Proteomes" id="UP000242656">
    <property type="component" value="Unassembled WGS sequence"/>
</dbReference>
<feature type="domain" description="N-acetyltransferase" evidence="3">
    <location>
        <begin position="142"/>
        <end position="281"/>
    </location>
</feature>
<dbReference type="Pfam" id="PF13508">
    <property type="entry name" value="Acetyltransf_7"/>
    <property type="match status" value="1"/>
</dbReference>
<feature type="domain" description="N-acetyltransferase" evidence="3">
    <location>
        <begin position="1"/>
        <end position="146"/>
    </location>
</feature>
<dbReference type="AlphaFoldDB" id="A0A2B0LRQ1"/>
<sequence length="281" mass="32521">MIRAYSEKKDKDNISNLIKNMGIEEEISSLDEVALNSTQFLVYEQNGIEGFSYASIYTNSAGESIAQISVYVKPKSRLKGVGSTLYKAMEEEIYKTKLDFICTYMRTESEKSIDFAKKMGFEKWWSSLEFVYKGDAFPKPDIKLIPYEDRFFDQFVKVVQECYYELHEKNDMKPYLASKDSVKKYKLNNKNNVYLLLENEQIVASVTTGEGILENVMVDPSYQGNGYGRKALQFGMNEMLEKGHEEIRICFIEGNESAENLYTSLGFKPLHHTQVYRKFCK</sequence>
<name>A0A2B0LRQ1_BACCE</name>
<keyword evidence="2" id="KW-0012">Acyltransferase</keyword>
<gene>
    <name evidence="4" type="ORF">COI93_20935</name>
</gene>
<dbReference type="InterPro" id="IPR050680">
    <property type="entry name" value="YpeA/RimI_acetyltransf"/>
</dbReference>
<organism evidence="4 5">
    <name type="scientific">Bacillus cereus</name>
    <dbReference type="NCBI Taxonomy" id="1396"/>
    <lineage>
        <taxon>Bacteria</taxon>
        <taxon>Bacillati</taxon>
        <taxon>Bacillota</taxon>
        <taxon>Bacilli</taxon>
        <taxon>Bacillales</taxon>
        <taxon>Bacillaceae</taxon>
        <taxon>Bacillus</taxon>
        <taxon>Bacillus cereus group</taxon>
    </lineage>
</organism>
<reference evidence="4 5" key="1">
    <citation type="submission" date="2017-09" db="EMBL/GenBank/DDBJ databases">
        <title>Large-scale bioinformatics analysis of Bacillus genomes uncovers conserved roles of natural products in bacterial physiology.</title>
        <authorList>
            <consortium name="Agbiome Team Llc"/>
            <person name="Bleich R.M."/>
            <person name="Grubbs K.J."/>
            <person name="Santa Maria K.C."/>
            <person name="Allen S.E."/>
            <person name="Farag S."/>
            <person name="Shank E.A."/>
            <person name="Bowers A."/>
        </authorList>
    </citation>
    <scope>NUCLEOTIDE SEQUENCE [LARGE SCALE GENOMIC DNA]</scope>
    <source>
        <strain evidence="4 5">AFS083043</strain>
    </source>
</reference>
<dbReference type="Pfam" id="PF00583">
    <property type="entry name" value="Acetyltransf_1"/>
    <property type="match status" value="1"/>
</dbReference>
<dbReference type="PROSITE" id="PS51186">
    <property type="entry name" value="GNAT"/>
    <property type="match status" value="2"/>
</dbReference>
<comment type="caution">
    <text evidence="4">The sequence shown here is derived from an EMBL/GenBank/DDBJ whole genome shotgun (WGS) entry which is preliminary data.</text>
</comment>